<accession>A0AAP0KN22</accession>
<dbReference type="AlphaFoldDB" id="A0AAP0KN22"/>
<dbReference type="EMBL" id="JBBNAE010000001">
    <property type="protein sequence ID" value="KAK9155601.1"/>
    <property type="molecule type" value="Genomic_DNA"/>
</dbReference>
<proteinExistence type="predicted"/>
<protein>
    <submittedName>
        <fullName evidence="1">Uncharacterized protein</fullName>
    </submittedName>
</protein>
<dbReference type="Proteomes" id="UP001417504">
    <property type="component" value="Unassembled WGS sequence"/>
</dbReference>
<name>A0AAP0KN22_9MAGN</name>
<evidence type="ECO:0000313" key="2">
    <source>
        <dbReference type="Proteomes" id="UP001417504"/>
    </source>
</evidence>
<comment type="caution">
    <text evidence="1">The sequence shown here is derived from an EMBL/GenBank/DDBJ whole genome shotgun (WGS) entry which is preliminary data.</text>
</comment>
<keyword evidence="2" id="KW-1185">Reference proteome</keyword>
<sequence length="222" mass="24621">MSVIGGGGSRRRLEKAEGGGELRRRLEEVVVDVYKMGHVSGIERLGISCMIALFSFDHQTCIHYFSGWVGLGRAGLGLYKFLAPHLEALIDGFFLSFQSIASFDSHFHRLTINEEQCVRKSEVLTNYGETFEQLKLIQLVVRPPLNNSSLIRLHENTHAVASSGGRSFSHCSAGGKELARSLRAGGKEMARSLRVFTYGDCVMISQYARKSQSHGSLRVTRL</sequence>
<evidence type="ECO:0000313" key="1">
    <source>
        <dbReference type="EMBL" id="KAK9155601.1"/>
    </source>
</evidence>
<reference evidence="1 2" key="1">
    <citation type="submission" date="2024-01" db="EMBL/GenBank/DDBJ databases">
        <title>Genome assemblies of Stephania.</title>
        <authorList>
            <person name="Yang L."/>
        </authorList>
    </citation>
    <scope>NUCLEOTIDE SEQUENCE [LARGE SCALE GENOMIC DNA]</scope>
    <source>
        <strain evidence="1">QJT</strain>
        <tissue evidence="1">Leaf</tissue>
    </source>
</reference>
<organism evidence="1 2">
    <name type="scientific">Stephania japonica</name>
    <dbReference type="NCBI Taxonomy" id="461633"/>
    <lineage>
        <taxon>Eukaryota</taxon>
        <taxon>Viridiplantae</taxon>
        <taxon>Streptophyta</taxon>
        <taxon>Embryophyta</taxon>
        <taxon>Tracheophyta</taxon>
        <taxon>Spermatophyta</taxon>
        <taxon>Magnoliopsida</taxon>
        <taxon>Ranunculales</taxon>
        <taxon>Menispermaceae</taxon>
        <taxon>Menispermoideae</taxon>
        <taxon>Cissampelideae</taxon>
        <taxon>Stephania</taxon>
    </lineage>
</organism>
<gene>
    <name evidence="1" type="ORF">Sjap_003081</name>
</gene>